<keyword evidence="3" id="KW-1185">Reference proteome</keyword>
<dbReference type="InterPro" id="IPR032675">
    <property type="entry name" value="LRR_dom_sf"/>
</dbReference>
<name>A0ABY8UEG8_TETOB</name>
<accession>A0ABY8UEG8</accession>
<comment type="subcellular location">
    <subcellularLocation>
        <location evidence="1">Cytoplasm</location>
        <location evidence="1">Cytoskeleton</location>
        <location evidence="1">Cilium axoneme</location>
    </subcellularLocation>
</comment>
<dbReference type="EMBL" id="CP126218">
    <property type="protein sequence ID" value="WIA19854.1"/>
    <property type="molecule type" value="Genomic_DNA"/>
</dbReference>
<dbReference type="Gene3D" id="3.80.10.10">
    <property type="entry name" value="Ribonuclease Inhibitor"/>
    <property type="match status" value="1"/>
</dbReference>
<gene>
    <name evidence="2" type="ORF">OEZ85_005757</name>
</gene>
<proteinExistence type="predicted"/>
<sequence>MVDDGDSDDEDAALAKPLLRSRQLQRLALTGGDSMYVPVRLDWLAGAPQLQHLTTCVVQSGQTIAAAAAGQLRSLACRLMLAPSAELLAQVAAAGQQLTSLTLSRADPDGLTRRRPSRLQRPSLTLQPHLPHFSQLQRLSLASGAERLLFTLQDPAAAWAAMPQLKQLRLQGVGLGYGTDSKPLSGRQVALQAA</sequence>
<organism evidence="2 3">
    <name type="scientific">Tetradesmus obliquus</name>
    <name type="common">Green alga</name>
    <name type="synonym">Acutodesmus obliquus</name>
    <dbReference type="NCBI Taxonomy" id="3088"/>
    <lineage>
        <taxon>Eukaryota</taxon>
        <taxon>Viridiplantae</taxon>
        <taxon>Chlorophyta</taxon>
        <taxon>core chlorophytes</taxon>
        <taxon>Chlorophyceae</taxon>
        <taxon>CS clade</taxon>
        <taxon>Sphaeropleales</taxon>
        <taxon>Scenedesmaceae</taxon>
        <taxon>Tetradesmus</taxon>
    </lineage>
</organism>
<evidence type="ECO:0000313" key="2">
    <source>
        <dbReference type="EMBL" id="WIA19854.1"/>
    </source>
</evidence>
<dbReference type="Proteomes" id="UP001244341">
    <property type="component" value="Chromosome 11b"/>
</dbReference>
<reference evidence="2 3" key="1">
    <citation type="submission" date="2023-05" db="EMBL/GenBank/DDBJ databases">
        <title>A 100% complete, gapless, phased diploid assembly of the Scenedesmus obliquus UTEX 3031 genome.</title>
        <authorList>
            <person name="Biondi T.C."/>
            <person name="Hanschen E.R."/>
            <person name="Kwon T."/>
            <person name="Eng W."/>
            <person name="Kruse C.P.S."/>
            <person name="Koehler S.I."/>
            <person name="Kunde Y."/>
            <person name="Gleasner C.D."/>
            <person name="You Mak K.T."/>
            <person name="Polle J."/>
            <person name="Hovde B.T."/>
            <person name="Starkenburg S.R."/>
        </authorList>
    </citation>
    <scope>NUCLEOTIDE SEQUENCE [LARGE SCALE GENOMIC DNA]</scope>
    <source>
        <strain evidence="2 3">DOE0152z</strain>
    </source>
</reference>
<evidence type="ECO:0000313" key="3">
    <source>
        <dbReference type="Proteomes" id="UP001244341"/>
    </source>
</evidence>
<protein>
    <submittedName>
        <fullName evidence="2">Uncharacterized protein</fullName>
    </submittedName>
</protein>
<evidence type="ECO:0000256" key="1">
    <source>
        <dbReference type="ARBA" id="ARBA00004430"/>
    </source>
</evidence>